<dbReference type="RefSeq" id="WP_139241941.1">
    <property type="nucleotide sequence ID" value="NZ_FQYP01000003.1"/>
</dbReference>
<name>A0A1M6E232_9FLAO</name>
<gene>
    <name evidence="2" type="ORF">SAMN04488508_103167</name>
</gene>
<evidence type="ECO:0000313" key="2">
    <source>
        <dbReference type="EMBL" id="SHI79546.1"/>
    </source>
</evidence>
<dbReference type="SUPFAM" id="SSF103247">
    <property type="entry name" value="TT1751-like"/>
    <property type="match status" value="1"/>
</dbReference>
<organism evidence="2 3">
    <name type="scientific">Aquimarina spongiae</name>
    <dbReference type="NCBI Taxonomy" id="570521"/>
    <lineage>
        <taxon>Bacteria</taxon>
        <taxon>Pseudomonadati</taxon>
        <taxon>Bacteroidota</taxon>
        <taxon>Flavobacteriia</taxon>
        <taxon>Flavobacteriales</taxon>
        <taxon>Flavobacteriaceae</taxon>
        <taxon>Aquimarina</taxon>
    </lineage>
</organism>
<evidence type="ECO:0000259" key="1">
    <source>
        <dbReference type="Pfam" id="PF03625"/>
    </source>
</evidence>
<dbReference type="AlphaFoldDB" id="A0A1M6E232"/>
<dbReference type="InterPro" id="IPR035923">
    <property type="entry name" value="TT1751-like_sf"/>
</dbReference>
<reference evidence="3" key="1">
    <citation type="submission" date="2016-11" db="EMBL/GenBank/DDBJ databases">
        <authorList>
            <person name="Varghese N."/>
            <person name="Submissions S."/>
        </authorList>
    </citation>
    <scope>NUCLEOTIDE SEQUENCE [LARGE SCALE GENOMIC DNA]</scope>
    <source>
        <strain evidence="3">DSM 22623</strain>
    </source>
</reference>
<dbReference type="Pfam" id="PF03625">
    <property type="entry name" value="DUF302"/>
    <property type="match status" value="1"/>
</dbReference>
<dbReference type="PANTHER" id="PTHR38342">
    <property type="entry name" value="SLR5037 PROTEIN"/>
    <property type="match status" value="1"/>
</dbReference>
<dbReference type="PROSITE" id="PS51257">
    <property type="entry name" value="PROKAR_LIPOPROTEIN"/>
    <property type="match status" value="1"/>
</dbReference>
<dbReference type="CDD" id="cd14797">
    <property type="entry name" value="DUF302"/>
    <property type="match status" value="1"/>
</dbReference>
<proteinExistence type="predicted"/>
<dbReference type="Proteomes" id="UP000184432">
    <property type="component" value="Unassembled WGS sequence"/>
</dbReference>
<evidence type="ECO:0000313" key="3">
    <source>
        <dbReference type="Proteomes" id="UP000184432"/>
    </source>
</evidence>
<dbReference type="EMBL" id="FQYP01000003">
    <property type="protein sequence ID" value="SHI79546.1"/>
    <property type="molecule type" value="Genomic_DNA"/>
</dbReference>
<dbReference type="OrthoDB" id="9799367at2"/>
<protein>
    <submittedName>
        <fullName evidence="2">Uncharacterized conserved protein, DUF302 family</fullName>
    </submittedName>
</protein>
<dbReference type="Gene3D" id="3.30.310.70">
    <property type="entry name" value="TT1751-like domain"/>
    <property type="match status" value="1"/>
</dbReference>
<keyword evidence="3" id="KW-1185">Reference proteome</keyword>
<feature type="domain" description="DUF302" evidence="1">
    <location>
        <begin position="77"/>
        <end position="139"/>
    </location>
</feature>
<accession>A0A1M6E232</accession>
<dbReference type="InterPro" id="IPR005180">
    <property type="entry name" value="DUF302"/>
</dbReference>
<sequence>MKSVKYYFLSFFFVLIACNQVPNETSKEAQTTTEQQMEIQAQQGVITKKSNKSFEETYASLKDIITNNPNLKIIAELDHQKNAASVDLELRPTRIILFGNPRLGTPLMQTSQTTGLDLPQKILVWQDEEGMVNVSYNDPKYLQNRHGITGKDEVLAKVTGALDKITNMAAGLAN</sequence>
<dbReference type="PANTHER" id="PTHR38342:SF2">
    <property type="entry name" value="INNER MEMBRANE OR EXPORTED"/>
    <property type="match status" value="1"/>
</dbReference>
<dbReference type="STRING" id="570521.SAMN04488508_103167"/>